<dbReference type="InterPro" id="IPR036388">
    <property type="entry name" value="WH-like_DNA-bd_sf"/>
</dbReference>
<dbReference type="GO" id="GO:0045892">
    <property type="term" value="P:negative regulation of DNA-templated transcription"/>
    <property type="evidence" value="ECO:0007669"/>
    <property type="project" value="TreeGrafter"/>
</dbReference>
<dbReference type="Gene3D" id="3.30.450.40">
    <property type="match status" value="1"/>
</dbReference>
<keyword evidence="2" id="KW-0238">DNA-binding</keyword>
<keyword evidence="1" id="KW-0805">Transcription regulation</keyword>
<dbReference type="Pfam" id="PF01614">
    <property type="entry name" value="IclR_C"/>
    <property type="match status" value="1"/>
</dbReference>
<dbReference type="InterPro" id="IPR029016">
    <property type="entry name" value="GAF-like_dom_sf"/>
</dbReference>
<dbReference type="Proteomes" id="UP000622547">
    <property type="component" value="Unassembled WGS sequence"/>
</dbReference>
<dbReference type="Gene3D" id="1.10.10.10">
    <property type="entry name" value="Winged helix-like DNA-binding domain superfamily/Winged helix DNA-binding domain"/>
    <property type="match status" value="1"/>
</dbReference>
<comment type="caution">
    <text evidence="6">The sequence shown here is derived from an EMBL/GenBank/DDBJ whole genome shotgun (WGS) entry which is preliminary data.</text>
</comment>
<dbReference type="InterPro" id="IPR050707">
    <property type="entry name" value="HTH_MetabolicPath_Reg"/>
</dbReference>
<reference evidence="6 7" key="1">
    <citation type="submission" date="2021-01" db="EMBL/GenBank/DDBJ databases">
        <title>Whole genome shotgun sequence of Planotetraspora phitsanulokensis NBRC 104273.</title>
        <authorList>
            <person name="Komaki H."/>
            <person name="Tamura T."/>
        </authorList>
    </citation>
    <scope>NUCLEOTIDE SEQUENCE [LARGE SCALE GENOMIC DNA]</scope>
    <source>
        <strain evidence="6 7">NBRC 104273</strain>
    </source>
</reference>
<keyword evidence="3" id="KW-0804">Transcription</keyword>
<dbReference type="PROSITE" id="PS51078">
    <property type="entry name" value="ICLR_ED"/>
    <property type="match status" value="1"/>
</dbReference>
<dbReference type="Pfam" id="PF09339">
    <property type="entry name" value="HTH_IclR"/>
    <property type="match status" value="1"/>
</dbReference>
<dbReference type="InterPro" id="IPR005471">
    <property type="entry name" value="Tscrpt_reg_IclR_N"/>
</dbReference>
<dbReference type="SUPFAM" id="SSF55781">
    <property type="entry name" value="GAF domain-like"/>
    <property type="match status" value="1"/>
</dbReference>
<evidence type="ECO:0000313" key="7">
    <source>
        <dbReference type="Proteomes" id="UP000622547"/>
    </source>
</evidence>
<dbReference type="PANTHER" id="PTHR30136:SF24">
    <property type="entry name" value="HTH-TYPE TRANSCRIPTIONAL REPRESSOR ALLR"/>
    <property type="match status" value="1"/>
</dbReference>
<proteinExistence type="predicted"/>
<evidence type="ECO:0000313" key="6">
    <source>
        <dbReference type="EMBL" id="GII35074.1"/>
    </source>
</evidence>
<dbReference type="SUPFAM" id="SSF46785">
    <property type="entry name" value="Winged helix' DNA-binding domain"/>
    <property type="match status" value="1"/>
</dbReference>
<evidence type="ECO:0000256" key="3">
    <source>
        <dbReference type="ARBA" id="ARBA00023163"/>
    </source>
</evidence>
<dbReference type="SMART" id="SM00346">
    <property type="entry name" value="HTH_ICLR"/>
    <property type="match status" value="1"/>
</dbReference>
<dbReference type="RefSeq" id="WP_204070866.1">
    <property type="nucleotide sequence ID" value="NZ_BAABHI010000008.1"/>
</dbReference>
<dbReference type="InterPro" id="IPR014757">
    <property type="entry name" value="Tscrpt_reg_IclR_C"/>
</dbReference>
<dbReference type="PROSITE" id="PS51077">
    <property type="entry name" value="HTH_ICLR"/>
    <property type="match status" value="1"/>
</dbReference>
<dbReference type="PANTHER" id="PTHR30136">
    <property type="entry name" value="HELIX-TURN-HELIX TRANSCRIPTIONAL REGULATOR, ICLR FAMILY"/>
    <property type="match status" value="1"/>
</dbReference>
<evidence type="ECO:0000259" key="4">
    <source>
        <dbReference type="PROSITE" id="PS51077"/>
    </source>
</evidence>
<dbReference type="EMBL" id="BOOP01000001">
    <property type="protein sequence ID" value="GII35074.1"/>
    <property type="molecule type" value="Genomic_DNA"/>
</dbReference>
<dbReference type="InterPro" id="IPR036390">
    <property type="entry name" value="WH_DNA-bd_sf"/>
</dbReference>
<gene>
    <name evidence="6" type="ORF">Pph01_00770</name>
</gene>
<keyword evidence="7" id="KW-1185">Reference proteome</keyword>
<dbReference type="GO" id="GO:0003700">
    <property type="term" value="F:DNA-binding transcription factor activity"/>
    <property type="evidence" value="ECO:0007669"/>
    <property type="project" value="TreeGrafter"/>
</dbReference>
<feature type="domain" description="IclR-ED" evidence="5">
    <location>
        <begin position="66"/>
        <end position="250"/>
    </location>
</feature>
<evidence type="ECO:0000256" key="1">
    <source>
        <dbReference type="ARBA" id="ARBA00023015"/>
    </source>
</evidence>
<dbReference type="AlphaFoldDB" id="A0A8J3XC87"/>
<evidence type="ECO:0000256" key="2">
    <source>
        <dbReference type="ARBA" id="ARBA00023125"/>
    </source>
</evidence>
<name>A0A8J3XC87_9ACTN</name>
<dbReference type="GO" id="GO:0003677">
    <property type="term" value="F:DNA binding"/>
    <property type="evidence" value="ECO:0007669"/>
    <property type="project" value="UniProtKB-KW"/>
</dbReference>
<protein>
    <submittedName>
        <fullName evidence="6">IclR family transcriptional regulator</fullName>
    </submittedName>
</protein>
<organism evidence="6 7">
    <name type="scientific">Planotetraspora phitsanulokensis</name>
    <dbReference type="NCBI Taxonomy" id="575192"/>
    <lineage>
        <taxon>Bacteria</taxon>
        <taxon>Bacillati</taxon>
        <taxon>Actinomycetota</taxon>
        <taxon>Actinomycetes</taxon>
        <taxon>Streptosporangiales</taxon>
        <taxon>Streptosporangiaceae</taxon>
        <taxon>Planotetraspora</taxon>
    </lineage>
</organism>
<feature type="domain" description="HTH iclR-type" evidence="4">
    <location>
        <begin position="5"/>
        <end position="65"/>
    </location>
</feature>
<evidence type="ECO:0000259" key="5">
    <source>
        <dbReference type="PROSITE" id="PS51078"/>
    </source>
</evidence>
<sequence>MPDQPSSLEKAITIITSLSTALQPVSLAELSRRTGLPKTTAHRLLGVLCRKGFARRIGIDYAIGDQLISLTGPGPRTIPGTRRIVLPYMIRLYELTRQTVNLAVSRGLEVAYVERVYGHTRVSSPSDDVDRAPLHCTATGKVLLAFNNELNTSFRDLGAMQRMTRRTLAGPAALDRELQTVRRSGLAFSREEFAEGVACAAAPVFGPDGRICMAVGVAGPSVSTVTPEVAGMVRKTAHAISASITRSIAGMAGRAKADSPGTPGASLL</sequence>
<accession>A0A8J3XC87</accession>